<dbReference type="SMART" id="SM00987">
    <property type="entry name" value="UreE_C"/>
    <property type="match status" value="1"/>
</dbReference>
<dbReference type="PANTHER" id="PTHR11264">
    <property type="entry name" value="URACIL-DNA GLYCOSYLASE"/>
    <property type="match status" value="1"/>
</dbReference>
<evidence type="ECO:0000256" key="6">
    <source>
        <dbReference type="ARBA" id="ARBA00022763"/>
    </source>
</evidence>
<dbReference type="Pfam" id="PF03167">
    <property type="entry name" value="UDG"/>
    <property type="match status" value="1"/>
</dbReference>
<dbReference type="HAMAP" id="MF_00148">
    <property type="entry name" value="UDG"/>
    <property type="match status" value="1"/>
</dbReference>
<name>A0A839US93_9GAMM</name>
<dbReference type="SUPFAM" id="SSF52141">
    <property type="entry name" value="Uracil-DNA glycosylase-like"/>
    <property type="match status" value="1"/>
</dbReference>
<dbReference type="Gene3D" id="3.40.470.10">
    <property type="entry name" value="Uracil-DNA glycosylase-like domain"/>
    <property type="match status" value="1"/>
</dbReference>
<comment type="similarity">
    <text evidence="3 9 11">Belongs to the uracil-DNA glycosylase (UDG) superfamily. UNG family.</text>
</comment>
<gene>
    <name evidence="9" type="primary">ung</name>
    <name evidence="13" type="ORF">FHS30_001439</name>
</gene>
<evidence type="ECO:0000256" key="11">
    <source>
        <dbReference type="RuleBase" id="RU003780"/>
    </source>
</evidence>
<evidence type="ECO:0000256" key="10">
    <source>
        <dbReference type="PROSITE-ProRule" id="PRU10072"/>
    </source>
</evidence>
<feature type="active site" description="Proton acceptor" evidence="9 10">
    <location>
        <position position="62"/>
    </location>
</feature>
<dbReference type="InterPro" id="IPR018085">
    <property type="entry name" value="Ura-DNA_Glyclase_AS"/>
</dbReference>
<proteinExistence type="inferred from homology"/>
<evidence type="ECO:0000256" key="5">
    <source>
        <dbReference type="ARBA" id="ARBA00018429"/>
    </source>
</evidence>
<dbReference type="PANTHER" id="PTHR11264:SF0">
    <property type="entry name" value="URACIL-DNA GLYCOSYLASE"/>
    <property type="match status" value="1"/>
</dbReference>
<dbReference type="InterPro" id="IPR002043">
    <property type="entry name" value="UDG_fam1"/>
</dbReference>
<keyword evidence="6 9" id="KW-0227">DNA damage</keyword>
<keyword evidence="9" id="KW-0963">Cytoplasm</keyword>
<dbReference type="PROSITE" id="PS00130">
    <property type="entry name" value="U_DNA_GLYCOSYLASE"/>
    <property type="match status" value="1"/>
</dbReference>
<sequence>MDPQWRSLFEHEFGQPYMQELYAYLKREAENGKTIFPPADLWFNAFLMTPMPAIKVVIVGQDPYHAPGQAHGLSFSVPRGVSLPPSLKNIYKELFDAGHGPLAGDLTPWAREGVLLLNASLTVEQGLPGSHAKKGWLTFTNRCLRAINEQCEQIVFLSWGKFAHGVCSEINTQRHRVIKTSHPSPLGASKSGADFDAFLGSGCFAQANQQLRDWGREPVNWHAVH</sequence>
<dbReference type="InterPro" id="IPR036895">
    <property type="entry name" value="Uracil-DNA_glycosylase-like_sf"/>
</dbReference>
<dbReference type="Proteomes" id="UP000559987">
    <property type="component" value="Unassembled WGS sequence"/>
</dbReference>
<reference evidence="13 14" key="1">
    <citation type="submission" date="2020-08" db="EMBL/GenBank/DDBJ databases">
        <title>Genomic Encyclopedia of Type Strains, Phase III (KMG-III): the genomes of soil and plant-associated and newly described type strains.</title>
        <authorList>
            <person name="Whitman W."/>
        </authorList>
    </citation>
    <scope>NUCLEOTIDE SEQUENCE [LARGE SCALE GENOMIC DNA]</scope>
    <source>
        <strain evidence="13 14">CECT 8571</strain>
    </source>
</reference>
<comment type="caution">
    <text evidence="13">The sequence shown here is derived from an EMBL/GenBank/DDBJ whole genome shotgun (WGS) entry which is preliminary data.</text>
</comment>
<organism evidence="13 14">
    <name type="scientific">Simiduia aestuariiviva</name>
    <dbReference type="NCBI Taxonomy" id="1510459"/>
    <lineage>
        <taxon>Bacteria</taxon>
        <taxon>Pseudomonadati</taxon>
        <taxon>Pseudomonadota</taxon>
        <taxon>Gammaproteobacteria</taxon>
        <taxon>Cellvibrionales</taxon>
        <taxon>Cellvibrionaceae</taxon>
        <taxon>Simiduia</taxon>
    </lineage>
</organism>
<evidence type="ECO:0000256" key="8">
    <source>
        <dbReference type="ARBA" id="ARBA00023204"/>
    </source>
</evidence>
<dbReference type="NCBIfam" id="NF003592">
    <property type="entry name" value="PRK05254.1-5"/>
    <property type="match status" value="1"/>
</dbReference>
<dbReference type="CDD" id="cd10027">
    <property type="entry name" value="UDG-F1-like"/>
    <property type="match status" value="1"/>
</dbReference>
<evidence type="ECO:0000256" key="3">
    <source>
        <dbReference type="ARBA" id="ARBA00008184"/>
    </source>
</evidence>
<keyword evidence="8 9" id="KW-0234">DNA repair</keyword>
<evidence type="ECO:0000256" key="9">
    <source>
        <dbReference type="HAMAP-Rule" id="MF_00148"/>
    </source>
</evidence>
<dbReference type="EC" id="3.2.2.27" evidence="4 9"/>
<dbReference type="RefSeq" id="WP_246341216.1">
    <property type="nucleotide sequence ID" value="NZ_JACHXZ010000002.1"/>
</dbReference>
<dbReference type="GO" id="GO:0004844">
    <property type="term" value="F:uracil DNA N-glycosylase activity"/>
    <property type="evidence" value="ECO:0007669"/>
    <property type="project" value="UniProtKB-UniRule"/>
</dbReference>
<dbReference type="NCBIfam" id="TIGR00628">
    <property type="entry name" value="ung"/>
    <property type="match status" value="1"/>
</dbReference>
<comment type="subcellular location">
    <subcellularLocation>
        <location evidence="9">Cytoplasm</location>
    </subcellularLocation>
</comment>
<keyword evidence="14" id="KW-1185">Reference proteome</keyword>
<dbReference type="GO" id="GO:0005737">
    <property type="term" value="C:cytoplasm"/>
    <property type="evidence" value="ECO:0007669"/>
    <property type="project" value="UniProtKB-SubCell"/>
</dbReference>
<evidence type="ECO:0000313" key="13">
    <source>
        <dbReference type="EMBL" id="MBB3168255.1"/>
    </source>
</evidence>
<dbReference type="EMBL" id="JACHXZ010000002">
    <property type="protein sequence ID" value="MBB3168255.1"/>
    <property type="molecule type" value="Genomic_DNA"/>
</dbReference>
<evidence type="ECO:0000313" key="14">
    <source>
        <dbReference type="Proteomes" id="UP000559987"/>
    </source>
</evidence>
<keyword evidence="13" id="KW-0326">Glycosidase</keyword>
<protein>
    <recommendedName>
        <fullName evidence="5 9">Uracil-DNA glycosylase</fullName>
        <shortName evidence="9">UDG</shortName>
        <ecNumber evidence="4 9">3.2.2.27</ecNumber>
    </recommendedName>
</protein>
<comment type="catalytic activity">
    <reaction evidence="1 9 11">
        <text>Hydrolyzes single-stranded DNA or mismatched double-stranded DNA and polynucleotides, releasing free uracil.</text>
        <dbReference type="EC" id="3.2.2.27"/>
    </reaction>
</comment>
<dbReference type="SMART" id="SM00986">
    <property type="entry name" value="UDG"/>
    <property type="match status" value="1"/>
</dbReference>
<accession>A0A839US93</accession>
<feature type="domain" description="Uracil-DNA glycosylase-like" evidence="12">
    <location>
        <begin position="47"/>
        <end position="211"/>
    </location>
</feature>
<evidence type="ECO:0000256" key="2">
    <source>
        <dbReference type="ARBA" id="ARBA00002631"/>
    </source>
</evidence>
<comment type="function">
    <text evidence="2 9 11">Excises uracil residues from the DNA which can arise as a result of misincorporation of dUMP residues by DNA polymerase or due to deamination of cytosine.</text>
</comment>
<dbReference type="AlphaFoldDB" id="A0A839US93"/>
<dbReference type="GO" id="GO:0097510">
    <property type="term" value="P:base-excision repair, AP site formation via deaminated base removal"/>
    <property type="evidence" value="ECO:0007669"/>
    <property type="project" value="TreeGrafter"/>
</dbReference>
<evidence type="ECO:0000256" key="4">
    <source>
        <dbReference type="ARBA" id="ARBA00012030"/>
    </source>
</evidence>
<keyword evidence="7 9" id="KW-0378">Hydrolase</keyword>
<evidence type="ECO:0000256" key="7">
    <source>
        <dbReference type="ARBA" id="ARBA00022801"/>
    </source>
</evidence>
<evidence type="ECO:0000259" key="12">
    <source>
        <dbReference type="SMART" id="SM00986"/>
    </source>
</evidence>
<dbReference type="NCBIfam" id="NF003589">
    <property type="entry name" value="PRK05254.1-2"/>
    <property type="match status" value="1"/>
</dbReference>
<dbReference type="InterPro" id="IPR005122">
    <property type="entry name" value="Uracil-DNA_glycosylase-like"/>
</dbReference>
<evidence type="ECO:0000256" key="1">
    <source>
        <dbReference type="ARBA" id="ARBA00001400"/>
    </source>
</evidence>
<dbReference type="NCBIfam" id="NF003588">
    <property type="entry name" value="PRK05254.1-1"/>
    <property type="match status" value="1"/>
</dbReference>